<dbReference type="PANTHER" id="PTHR33606">
    <property type="entry name" value="PROTEIN YCII"/>
    <property type="match status" value="1"/>
</dbReference>
<organism evidence="2 3">
    <name type="scientific">Sporothrix bragantina</name>
    <dbReference type="NCBI Taxonomy" id="671064"/>
    <lineage>
        <taxon>Eukaryota</taxon>
        <taxon>Fungi</taxon>
        <taxon>Dikarya</taxon>
        <taxon>Ascomycota</taxon>
        <taxon>Pezizomycotina</taxon>
        <taxon>Sordariomycetes</taxon>
        <taxon>Sordariomycetidae</taxon>
        <taxon>Ophiostomatales</taxon>
        <taxon>Ophiostomataceae</taxon>
        <taxon>Sporothrix</taxon>
    </lineage>
</organism>
<dbReference type="Gene3D" id="3.30.70.1060">
    <property type="entry name" value="Dimeric alpha+beta barrel"/>
    <property type="match status" value="1"/>
</dbReference>
<protein>
    <recommendedName>
        <fullName evidence="1">YCII-related domain-containing protein</fullName>
    </recommendedName>
</protein>
<name>A0ABP0BQM3_9PEZI</name>
<evidence type="ECO:0000259" key="1">
    <source>
        <dbReference type="Pfam" id="PF03795"/>
    </source>
</evidence>
<dbReference type="Pfam" id="PF03795">
    <property type="entry name" value="YCII"/>
    <property type="match status" value="1"/>
</dbReference>
<keyword evidence="3" id="KW-1185">Reference proteome</keyword>
<dbReference type="Proteomes" id="UP001642406">
    <property type="component" value="Unassembled WGS sequence"/>
</dbReference>
<reference evidence="2 3" key="1">
    <citation type="submission" date="2024-01" db="EMBL/GenBank/DDBJ databases">
        <authorList>
            <person name="Allen C."/>
            <person name="Tagirdzhanova G."/>
        </authorList>
    </citation>
    <scope>NUCLEOTIDE SEQUENCE [LARGE SCALE GENOMIC DNA]</scope>
</reference>
<accession>A0ABP0BQM3</accession>
<evidence type="ECO:0000313" key="3">
    <source>
        <dbReference type="Proteomes" id="UP001642406"/>
    </source>
</evidence>
<dbReference type="InterPro" id="IPR005545">
    <property type="entry name" value="YCII"/>
</dbReference>
<sequence length="110" mass="12260">MATPEWLIQVPVLPGTVDKRIQLRQHHFADAKALIEKGIITFAGGILANPTTDGDNKEMTITLFTVSVPTLDEAWQILERDVYTTAGIWDTTKAEIFPFRTGVRVSLNHV</sequence>
<dbReference type="PANTHER" id="PTHR33606:SF3">
    <property type="entry name" value="PROTEIN YCII"/>
    <property type="match status" value="1"/>
</dbReference>
<dbReference type="InterPro" id="IPR051807">
    <property type="entry name" value="Sec-metab_biosynth-assoc"/>
</dbReference>
<dbReference type="InterPro" id="IPR011008">
    <property type="entry name" value="Dimeric_a/b-barrel"/>
</dbReference>
<proteinExistence type="predicted"/>
<evidence type="ECO:0000313" key="2">
    <source>
        <dbReference type="EMBL" id="CAK7221950.1"/>
    </source>
</evidence>
<feature type="domain" description="YCII-related" evidence="1">
    <location>
        <begin position="10"/>
        <end position="91"/>
    </location>
</feature>
<comment type="caution">
    <text evidence="2">The sequence shown here is derived from an EMBL/GenBank/DDBJ whole genome shotgun (WGS) entry which is preliminary data.</text>
</comment>
<dbReference type="SUPFAM" id="SSF54909">
    <property type="entry name" value="Dimeric alpha+beta barrel"/>
    <property type="match status" value="1"/>
</dbReference>
<gene>
    <name evidence="2" type="ORF">SBRCBS47491_004704</name>
</gene>
<dbReference type="EMBL" id="CAWUHC010000036">
    <property type="protein sequence ID" value="CAK7221950.1"/>
    <property type="molecule type" value="Genomic_DNA"/>
</dbReference>